<evidence type="ECO:0000256" key="2">
    <source>
        <dbReference type="ARBA" id="ARBA00023002"/>
    </source>
</evidence>
<dbReference type="InterPro" id="IPR057326">
    <property type="entry name" value="KR_dom"/>
</dbReference>
<sequence>MQLQDKVIIVTGGASGIGGALSRVLVRRGASVVAVDINEQAGQKLESDVGESLVFVAGDVSLEETAQAAVRTAVERFGRLDALVNNAHASKQAMFLDLDLDEDAWALSFNTGLRATRQFMKAAHSELAKQGGSVINFGSGSAVSGQPTQAAYASAKEAIRGLTRVVANEWAGDSIRVNAVMPIALTEGVAQWKEAFPDMYQKSLGNIPLGRFGNPEEDVAPLVAFLASDDARFITGQAIAVDGGATKLY</sequence>
<organism evidence="5 6">
    <name type="scientific">Kocuria atrinae</name>
    <dbReference type="NCBI Taxonomy" id="592377"/>
    <lineage>
        <taxon>Bacteria</taxon>
        <taxon>Bacillati</taxon>
        <taxon>Actinomycetota</taxon>
        <taxon>Actinomycetes</taxon>
        <taxon>Micrococcales</taxon>
        <taxon>Micrococcaceae</taxon>
        <taxon>Kocuria</taxon>
    </lineage>
</organism>
<gene>
    <name evidence="5" type="ORF">GCM10009824_05980</name>
</gene>
<dbReference type="PANTHER" id="PTHR24321">
    <property type="entry name" value="DEHYDROGENASES, SHORT CHAIN"/>
    <property type="match status" value="1"/>
</dbReference>
<evidence type="ECO:0000259" key="4">
    <source>
        <dbReference type="SMART" id="SM00822"/>
    </source>
</evidence>
<dbReference type="PROSITE" id="PS00061">
    <property type="entry name" value="ADH_SHORT"/>
    <property type="match status" value="1"/>
</dbReference>
<feature type="domain" description="Ketoreductase" evidence="4">
    <location>
        <begin position="6"/>
        <end position="186"/>
    </location>
</feature>
<dbReference type="SMART" id="SM00822">
    <property type="entry name" value="PKS_KR"/>
    <property type="match status" value="1"/>
</dbReference>
<evidence type="ECO:0000256" key="3">
    <source>
        <dbReference type="ARBA" id="ARBA00023027"/>
    </source>
</evidence>
<dbReference type="RefSeq" id="WP_344223574.1">
    <property type="nucleotide sequence ID" value="NZ_BAAAQA010000004.1"/>
</dbReference>
<evidence type="ECO:0000313" key="5">
    <source>
        <dbReference type="EMBL" id="GAA2110995.1"/>
    </source>
</evidence>
<dbReference type="Gene3D" id="3.40.50.720">
    <property type="entry name" value="NAD(P)-binding Rossmann-like Domain"/>
    <property type="match status" value="1"/>
</dbReference>
<dbReference type="CDD" id="cd05233">
    <property type="entry name" value="SDR_c"/>
    <property type="match status" value="1"/>
</dbReference>
<dbReference type="InterPro" id="IPR020904">
    <property type="entry name" value="Sc_DH/Rdtase_CS"/>
</dbReference>
<dbReference type="PANTHER" id="PTHR24321:SF8">
    <property type="entry name" value="ESTRADIOL 17-BETA-DEHYDROGENASE 8-RELATED"/>
    <property type="match status" value="1"/>
</dbReference>
<evidence type="ECO:0000256" key="1">
    <source>
        <dbReference type="ARBA" id="ARBA00006484"/>
    </source>
</evidence>
<dbReference type="SUPFAM" id="SSF51735">
    <property type="entry name" value="NAD(P)-binding Rossmann-fold domains"/>
    <property type="match status" value="1"/>
</dbReference>
<protein>
    <submittedName>
        <fullName evidence="5">SDR family oxidoreductase</fullName>
    </submittedName>
</protein>
<comment type="caution">
    <text evidence="5">The sequence shown here is derived from an EMBL/GenBank/DDBJ whole genome shotgun (WGS) entry which is preliminary data.</text>
</comment>
<proteinExistence type="inferred from homology"/>
<dbReference type="PRINTS" id="PR00081">
    <property type="entry name" value="GDHRDH"/>
</dbReference>
<comment type="similarity">
    <text evidence="1">Belongs to the short-chain dehydrogenases/reductases (SDR) family.</text>
</comment>
<dbReference type="InterPro" id="IPR036291">
    <property type="entry name" value="NAD(P)-bd_dom_sf"/>
</dbReference>
<dbReference type="Proteomes" id="UP001500166">
    <property type="component" value="Unassembled WGS sequence"/>
</dbReference>
<name>A0ABP5J541_9MICC</name>
<keyword evidence="6" id="KW-1185">Reference proteome</keyword>
<keyword evidence="3" id="KW-0520">NAD</keyword>
<accession>A0ABP5J541</accession>
<dbReference type="EMBL" id="BAAAQA010000004">
    <property type="protein sequence ID" value="GAA2110995.1"/>
    <property type="molecule type" value="Genomic_DNA"/>
</dbReference>
<dbReference type="InterPro" id="IPR002347">
    <property type="entry name" value="SDR_fam"/>
</dbReference>
<dbReference type="PRINTS" id="PR00080">
    <property type="entry name" value="SDRFAMILY"/>
</dbReference>
<evidence type="ECO:0000313" key="6">
    <source>
        <dbReference type="Proteomes" id="UP001500166"/>
    </source>
</evidence>
<dbReference type="Pfam" id="PF13561">
    <property type="entry name" value="adh_short_C2"/>
    <property type="match status" value="1"/>
</dbReference>
<keyword evidence="2" id="KW-0560">Oxidoreductase</keyword>
<reference evidence="6" key="1">
    <citation type="journal article" date="2019" name="Int. J. Syst. Evol. Microbiol.">
        <title>The Global Catalogue of Microorganisms (GCM) 10K type strain sequencing project: providing services to taxonomists for standard genome sequencing and annotation.</title>
        <authorList>
            <consortium name="The Broad Institute Genomics Platform"/>
            <consortium name="The Broad Institute Genome Sequencing Center for Infectious Disease"/>
            <person name="Wu L."/>
            <person name="Ma J."/>
        </authorList>
    </citation>
    <scope>NUCLEOTIDE SEQUENCE [LARGE SCALE GENOMIC DNA]</scope>
    <source>
        <strain evidence="6">JCM 15914</strain>
    </source>
</reference>